<dbReference type="SUPFAM" id="SSF52058">
    <property type="entry name" value="L domain-like"/>
    <property type="match status" value="1"/>
</dbReference>
<dbReference type="NCBIfam" id="TIGR01451">
    <property type="entry name" value="B_ant_repeat"/>
    <property type="match status" value="1"/>
</dbReference>
<feature type="domain" description="DUF7619" evidence="4">
    <location>
        <begin position="397"/>
        <end position="530"/>
    </location>
</feature>
<dbReference type="InterPro" id="IPR036941">
    <property type="entry name" value="Rcpt_L-dom_sf"/>
</dbReference>
<dbReference type="Gene3D" id="2.60.40.740">
    <property type="match status" value="1"/>
</dbReference>
<evidence type="ECO:0000259" key="4">
    <source>
        <dbReference type="Pfam" id="PF24595"/>
    </source>
</evidence>
<protein>
    <submittedName>
        <fullName evidence="5">T9SS type A sorting domain-containing protein</fullName>
    </submittedName>
</protein>
<name>A0ABV9I1G5_9FLAO</name>
<dbReference type="Gene3D" id="3.80.20.20">
    <property type="entry name" value="Receptor L-domain"/>
    <property type="match status" value="1"/>
</dbReference>
<evidence type="ECO:0000256" key="1">
    <source>
        <dbReference type="ARBA" id="ARBA00022729"/>
    </source>
</evidence>
<evidence type="ECO:0000313" key="6">
    <source>
        <dbReference type="Proteomes" id="UP001596043"/>
    </source>
</evidence>
<keyword evidence="1 2" id="KW-0732">Signal</keyword>
<organism evidence="5 6">
    <name type="scientific">Dokdonia ponticola</name>
    <dbReference type="NCBI Taxonomy" id="2041041"/>
    <lineage>
        <taxon>Bacteria</taxon>
        <taxon>Pseudomonadati</taxon>
        <taxon>Bacteroidota</taxon>
        <taxon>Flavobacteriia</taxon>
        <taxon>Flavobacteriales</taxon>
        <taxon>Flavobacteriaceae</taxon>
        <taxon>Dokdonia</taxon>
    </lineage>
</organism>
<feature type="signal peptide" evidence="2">
    <location>
        <begin position="1"/>
        <end position="18"/>
    </location>
</feature>
<dbReference type="EMBL" id="JBHSFV010000016">
    <property type="protein sequence ID" value="MFC4636247.1"/>
    <property type="molecule type" value="Genomic_DNA"/>
</dbReference>
<dbReference type="InterPro" id="IPR026444">
    <property type="entry name" value="Secre_tail"/>
</dbReference>
<sequence length="616" mass="67991">MKISLLSFIFLFSFFVGFGQCNDGDIILNTQEEVDNFSVLYGNCVLINVIVSGDDITDLTPLSDIVSIAGDLNISNNDQLSTIEGLENLFDVIQIIIENNPQLSDITAISNALDNDFGIGLIIRNNPVLETCSFVSMCNFLNTNVIEATIENNGIACSNLEEVLENCNTNLNIISGNILFDFDNDGCTTDDYAVGNILVETTDGISSQTSITDDQGNFSLFVEEGVYTTSLLSGSLPSIFQSVPEAIESTFEGGGNEDAIEFCVEAAEIINDISVTLIPLQEPRPGFDARYIISYSNLGSTIESGTITMNFDEEILFYENSSLPPTMISETSTEWEYNEMLPFETRTFIVIFELFIPPTVQGGEILSSQVVLDTSNTDDIILNNVSNIRELVVNSYDPNDKQVLQGERILEEEVGNYLDYVVRFQNTGTADAINVIVTDTLSDNLNWNTLRILSSSDDYRVEITNGNEVTFIFENINLPPEEQDEEGSNGHIAFQIRSNDDLVLDDVIENTANIFFDFNAPIITNTVVTTVSLPLSLEDNILQNAITIYPNPTVDILNITLSSDIQLQYVDVFSVTGNKVLSTQNISIDFMTLAQGIYFARIQTNQGTVVKKIVKK</sequence>
<keyword evidence="6" id="KW-1185">Reference proteome</keyword>
<dbReference type="NCBIfam" id="TIGR04183">
    <property type="entry name" value="Por_Secre_tail"/>
    <property type="match status" value="1"/>
</dbReference>
<feature type="chain" id="PRO_5046949838" evidence="2">
    <location>
        <begin position="19"/>
        <end position="616"/>
    </location>
</feature>
<proteinExistence type="predicted"/>
<dbReference type="RefSeq" id="WP_379982259.1">
    <property type="nucleotide sequence ID" value="NZ_JBHSFV010000016.1"/>
</dbReference>
<dbReference type="InterPro" id="IPR055353">
    <property type="entry name" value="DUF7619"/>
</dbReference>
<accession>A0ABV9I1G5</accession>
<dbReference type="Proteomes" id="UP001596043">
    <property type="component" value="Unassembled WGS sequence"/>
</dbReference>
<dbReference type="Pfam" id="PF18962">
    <property type="entry name" value="Por_Secre_tail"/>
    <property type="match status" value="1"/>
</dbReference>
<dbReference type="InterPro" id="IPR047589">
    <property type="entry name" value="DUF11_rpt"/>
</dbReference>
<evidence type="ECO:0000256" key="2">
    <source>
        <dbReference type="SAM" id="SignalP"/>
    </source>
</evidence>
<gene>
    <name evidence="5" type="ORF">ACFO3O_20235</name>
</gene>
<comment type="caution">
    <text evidence="5">The sequence shown here is derived from an EMBL/GenBank/DDBJ whole genome shotgun (WGS) entry which is preliminary data.</text>
</comment>
<evidence type="ECO:0000259" key="3">
    <source>
        <dbReference type="Pfam" id="PF18962"/>
    </source>
</evidence>
<evidence type="ECO:0000313" key="5">
    <source>
        <dbReference type="EMBL" id="MFC4636247.1"/>
    </source>
</evidence>
<reference evidence="6" key="1">
    <citation type="journal article" date="2019" name="Int. J. Syst. Evol. Microbiol.">
        <title>The Global Catalogue of Microorganisms (GCM) 10K type strain sequencing project: providing services to taxonomists for standard genome sequencing and annotation.</title>
        <authorList>
            <consortium name="The Broad Institute Genomics Platform"/>
            <consortium name="The Broad Institute Genome Sequencing Center for Infectious Disease"/>
            <person name="Wu L."/>
            <person name="Ma J."/>
        </authorList>
    </citation>
    <scope>NUCLEOTIDE SEQUENCE [LARGE SCALE GENOMIC DNA]</scope>
    <source>
        <strain evidence="6">YJ-61-S</strain>
    </source>
</reference>
<dbReference type="Pfam" id="PF24595">
    <property type="entry name" value="DUF7619"/>
    <property type="match status" value="1"/>
</dbReference>
<feature type="domain" description="Secretion system C-terminal sorting" evidence="3">
    <location>
        <begin position="548"/>
        <end position="614"/>
    </location>
</feature>